<protein>
    <submittedName>
        <fullName evidence="3">FAD-binding oxidoreductase</fullName>
    </submittedName>
</protein>
<sequence>MNLLFANDRAGQYPPSYYADTATPLALQPPLKGATKADVCIVGAGYTGLSAALHLAERGYSVRVLEAHRVGFGASGRNGGQIGPGQRIEQDAIERMVGRDDAHRLWQMGLDARDLVQHLITRHAMDCPIAPGVIHADWQQSGARHSHAYAEKLAREYGYTEIEPLDRAGVQEIVNSPRYKGGILDHGAGHLHPLRYALGLARAALKAGAVIHENALVVAIEPGARPIIRTQTGHVQADHVILAANGYLGGLAPQVAARVMPINNFIIATEPLPEGMVLRRNHAVADSKFVINYFRLSGDNRLLFGGGESYGYRFPDIPRTVRKPMLQVFPQLANTRITHAWGGTLAITMTRLPAFMRVAPNILSASGYSGHGVALATLAGRIMAETVAGKSERFDLMARLPLPRFPGGRALRSPLLALAMTWFGLRDKLGL</sequence>
<reference evidence="3 4" key="1">
    <citation type="submission" date="2022-05" db="EMBL/GenBank/DDBJ databases">
        <title>Seasonal and diel survey of microbial diversity of the Tyrrhenian coast.</title>
        <authorList>
            <person name="Gattoni G."/>
            <person name="Corral P."/>
        </authorList>
    </citation>
    <scope>NUCLEOTIDE SEQUENCE [LARGE SCALE GENOMIC DNA]</scope>
    <source>
        <strain evidence="3 4">V10</strain>
    </source>
</reference>
<dbReference type="PANTHER" id="PTHR13847">
    <property type="entry name" value="SARCOSINE DEHYDROGENASE-RELATED"/>
    <property type="match status" value="1"/>
</dbReference>
<dbReference type="Gene3D" id="3.50.50.60">
    <property type="entry name" value="FAD/NAD(P)-binding domain"/>
    <property type="match status" value="1"/>
</dbReference>
<keyword evidence="4" id="KW-1185">Reference proteome</keyword>
<organism evidence="3 4">
    <name type="scientific">Roseinatronobacter domitianus</name>
    <dbReference type="NCBI Taxonomy" id="2940293"/>
    <lineage>
        <taxon>Bacteria</taxon>
        <taxon>Pseudomonadati</taxon>
        <taxon>Pseudomonadota</taxon>
        <taxon>Alphaproteobacteria</taxon>
        <taxon>Rhodobacterales</taxon>
        <taxon>Paracoccaceae</taxon>
        <taxon>Roseinatronobacter</taxon>
    </lineage>
</organism>
<dbReference type="InterPro" id="IPR036188">
    <property type="entry name" value="FAD/NAD-bd_sf"/>
</dbReference>
<keyword evidence="1" id="KW-0560">Oxidoreductase</keyword>
<accession>A0ABT0M172</accession>
<dbReference type="RefSeq" id="WP_249056915.1">
    <property type="nucleotide sequence ID" value="NZ_JALZWP010000003.1"/>
</dbReference>
<feature type="domain" description="FAD dependent oxidoreductase" evidence="2">
    <location>
        <begin position="38"/>
        <end position="385"/>
    </location>
</feature>
<dbReference type="EMBL" id="JALZWP010000003">
    <property type="protein sequence ID" value="MCL1628039.1"/>
    <property type="molecule type" value="Genomic_DNA"/>
</dbReference>
<evidence type="ECO:0000313" key="3">
    <source>
        <dbReference type="EMBL" id="MCL1628039.1"/>
    </source>
</evidence>
<dbReference type="Pfam" id="PF01266">
    <property type="entry name" value="DAO"/>
    <property type="match status" value="1"/>
</dbReference>
<dbReference type="SUPFAM" id="SSF51905">
    <property type="entry name" value="FAD/NAD(P)-binding domain"/>
    <property type="match status" value="1"/>
</dbReference>
<evidence type="ECO:0000256" key="1">
    <source>
        <dbReference type="ARBA" id="ARBA00023002"/>
    </source>
</evidence>
<evidence type="ECO:0000313" key="4">
    <source>
        <dbReference type="Proteomes" id="UP001202550"/>
    </source>
</evidence>
<evidence type="ECO:0000259" key="2">
    <source>
        <dbReference type="Pfam" id="PF01266"/>
    </source>
</evidence>
<dbReference type="Gene3D" id="3.30.9.10">
    <property type="entry name" value="D-Amino Acid Oxidase, subunit A, domain 2"/>
    <property type="match status" value="1"/>
</dbReference>
<comment type="caution">
    <text evidence="3">The sequence shown here is derived from an EMBL/GenBank/DDBJ whole genome shotgun (WGS) entry which is preliminary data.</text>
</comment>
<dbReference type="Proteomes" id="UP001202550">
    <property type="component" value="Unassembled WGS sequence"/>
</dbReference>
<proteinExistence type="predicted"/>
<dbReference type="InterPro" id="IPR006076">
    <property type="entry name" value="FAD-dep_OxRdtase"/>
</dbReference>
<dbReference type="PANTHER" id="PTHR13847:SF281">
    <property type="entry name" value="FAD DEPENDENT OXIDOREDUCTASE DOMAIN-CONTAINING PROTEIN"/>
    <property type="match status" value="1"/>
</dbReference>
<name>A0ABT0M172_9RHOB</name>
<gene>
    <name evidence="3" type="ORF">M3N55_04790</name>
</gene>